<gene>
    <name evidence="9" type="ORF">OC846_005080</name>
</gene>
<evidence type="ECO:0000313" key="10">
    <source>
        <dbReference type="Proteomes" id="UP001176517"/>
    </source>
</evidence>
<feature type="transmembrane region" description="Helical" evidence="6">
    <location>
        <begin position="58"/>
        <end position="81"/>
    </location>
</feature>
<keyword evidence="3 6" id="KW-1133">Transmembrane helix</keyword>
<evidence type="ECO:0000256" key="3">
    <source>
        <dbReference type="ARBA" id="ARBA00022989"/>
    </source>
</evidence>
<dbReference type="Proteomes" id="UP001176517">
    <property type="component" value="Unassembled WGS sequence"/>
</dbReference>
<dbReference type="Pfam" id="PF01284">
    <property type="entry name" value="MARVEL"/>
    <property type="match status" value="1"/>
</dbReference>
<accession>A0AAN6GM34</accession>
<evidence type="ECO:0000256" key="1">
    <source>
        <dbReference type="ARBA" id="ARBA00004141"/>
    </source>
</evidence>
<evidence type="ECO:0000256" key="4">
    <source>
        <dbReference type="ARBA" id="ARBA00023136"/>
    </source>
</evidence>
<feature type="compositionally biased region" description="Polar residues" evidence="5">
    <location>
        <begin position="298"/>
        <end position="331"/>
    </location>
</feature>
<keyword evidence="4 6" id="KW-0472">Membrane</keyword>
<feature type="region of interest" description="Disordered" evidence="5">
    <location>
        <begin position="298"/>
        <end position="353"/>
    </location>
</feature>
<keyword evidence="7" id="KW-0732">Signal</keyword>
<feature type="compositionally biased region" description="Low complexity" evidence="5">
    <location>
        <begin position="228"/>
        <end position="259"/>
    </location>
</feature>
<reference evidence="9" key="1">
    <citation type="journal article" date="2023" name="PhytoFront">
        <title>Draft Genome Resources of Seven Strains of Tilletia horrida, Causal Agent of Kernel Smut of Rice.</title>
        <authorList>
            <person name="Khanal S."/>
            <person name="Antony Babu S."/>
            <person name="Zhou X.G."/>
        </authorList>
    </citation>
    <scope>NUCLEOTIDE SEQUENCE</scope>
    <source>
        <strain evidence="9">TX6</strain>
    </source>
</reference>
<proteinExistence type="predicted"/>
<dbReference type="InterPro" id="IPR008253">
    <property type="entry name" value="Marvel"/>
</dbReference>
<feature type="signal peptide" evidence="7">
    <location>
        <begin position="1"/>
        <end position="23"/>
    </location>
</feature>
<evidence type="ECO:0000313" key="9">
    <source>
        <dbReference type="EMBL" id="KAK0546869.1"/>
    </source>
</evidence>
<feature type="transmembrane region" description="Helical" evidence="6">
    <location>
        <begin position="129"/>
        <end position="155"/>
    </location>
</feature>
<evidence type="ECO:0000256" key="7">
    <source>
        <dbReference type="SAM" id="SignalP"/>
    </source>
</evidence>
<feature type="domain" description="MARVEL" evidence="8">
    <location>
        <begin position="34"/>
        <end position="145"/>
    </location>
</feature>
<evidence type="ECO:0000259" key="8">
    <source>
        <dbReference type="Pfam" id="PF01284"/>
    </source>
</evidence>
<evidence type="ECO:0000256" key="5">
    <source>
        <dbReference type="SAM" id="MobiDB-lite"/>
    </source>
</evidence>
<name>A0AAN6GM34_9BASI</name>
<protein>
    <recommendedName>
        <fullName evidence="8">MARVEL domain-containing protein</fullName>
    </recommendedName>
</protein>
<dbReference type="GO" id="GO:0016020">
    <property type="term" value="C:membrane"/>
    <property type="evidence" value="ECO:0007669"/>
    <property type="project" value="UniProtKB-SubCell"/>
</dbReference>
<feature type="region of interest" description="Disordered" evidence="5">
    <location>
        <begin position="200"/>
        <end position="265"/>
    </location>
</feature>
<comment type="caution">
    <text evidence="9">The sequence shown here is derived from an EMBL/GenBank/DDBJ whole genome shotgun (WGS) entry which is preliminary data.</text>
</comment>
<evidence type="ECO:0000256" key="2">
    <source>
        <dbReference type="ARBA" id="ARBA00022692"/>
    </source>
</evidence>
<feature type="transmembrane region" description="Helical" evidence="6">
    <location>
        <begin position="88"/>
        <end position="109"/>
    </location>
</feature>
<sequence length="353" mass="36584">MGLYSKVVLPLLGLLALWSIIEAGVATKVAAEFYKIKFFRGYNYGNVGSYVRTFRNGAAVLAFDGFLTFFISLGFLAAFLTGHVLAPMILLPVLAALFLLWLGGAAAYSNGFNNLGYDACSGGGLCSTIKAAVAFAWLGWITLLLLLAALAYFLVRPHHDDDQHPSDAYGHHTATTTTTSTQGGGRKNIFALGGLGKKKNNATAANPDVEKVQQQQPIQTHPYPQQQGTSTTASPAFPTAAPGAAAAAGPTSSESAAAGYHGQSPSQQAFAGAYGVPQHQQQAEGAATYNSAQAYAQQQPYEGQPVSSPTSMPQPQAPTGWSVSPLGSQPQAGAAPTAEIVAGEARPAAHTGA</sequence>
<dbReference type="AlphaFoldDB" id="A0AAN6GM34"/>
<organism evidence="9 10">
    <name type="scientific">Tilletia horrida</name>
    <dbReference type="NCBI Taxonomy" id="155126"/>
    <lineage>
        <taxon>Eukaryota</taxon>
        <taxon>Fungi</taxon>
        <taxon>Dikarya</taxon>
        <taxon>Basidiomycota</taxon>
        <taxon>Ustilaginomycotina</taxon>
        <taxon>Exobasidiomycetes</taxon>
        <taxon>Tilletiales</taxon>
        <taxon>Tilletiaceae</taxon>
        <taxon>Tilletia</taxon>
    </lineage>
</organism>
<keyword evidence="10" id="KW-1185">Reference proteome</keyword>
<evidence type="ECO:0000256" key="6">
    <source>
        <dbReference type="SAM" id="Phobius"/>
    </source>
</evidence>
<feature type="compositionally biased region" description="Polar residues" evidence="5">
    <location>
        <begin position="212"/>
        <end position="227"/>
    </location>
</feature>
<feature type="region of interest" description="Disordered" evidence="5">
    <location>
        <begin position="163"/>
        <end position="186"/>
    </location>
</feature>
<keyword evidence="2 6" id="KW-0812">Transmembrane</keyword>
<feature type="chain" id="PRO_5043017294" description="MARVEL domain-containing protein" evidence="7">
    <location>
        <begin position="24"/>
        <end position="353"/>
    </location>
</feature>
<dbReference type="EMBL" id="JAPDMZ010000178">
    <property type="protein sequence ID" value="KAK0546869.1"/>
    <property type="molecule type" value="Genomic_DNA"/>
</dbReference>
<comment type="subcellular location">
    <subcellularLocation>
        <location evidence="1">Membrane</location>
        <topology evidence="1">Multi-pass membrane protein</topology>
    </subcellularLocation>
</comment>